<keyword evidence="1" id="KW-0732">Signal</keyword>
<organism evidence="3 4">
    <name type="scientific">Flavilitoribacter nigricans (strain ATCC 23147 / DSM 23189 / NBRC 102662 / NCIMB 1420 / SS-2)</name>
    <name type="common">Lewinella nigricans</name>
    <dbReference type="NCBI Taxonomy" id="1122177"/>
    <lineage>
        <taxon>Bacteria</taxon>
        <taxon>Pseudomonadati</taxon>
        <taxon>Bacteroidota</taxon>
        <taxon>Saprospiria</taxon>
        <taxon>Saprospirales</taxon>
        <taxon>Lewinellaceae</taxon>
        <taxon>Flavilitoribacter</taxon>
    </lineage>
</organism>
<comment type="caution">
    <text evidence="3">The sequence shown here is derived from an EMBL/GenBank/DDBJ whole genome shotgun (WGS) entry which is preliminary data.</text>
</comment>
<evidence type="ECO:0000313" key="3">
    <source>
        <dbReference type="EMBL" id="PHN02478.1"/>
    </source>
</evidence>
<dbReference type="SMART" id="SM00849">
    <property type="entry name" value="Lactamase_B"/>
    <property type="match status" value="1"/>
</dbReference>
<dbReference type="Gene3D" id="3.60.15.10">
    <property type="entry name" value="Ribonuclease Z/Hydroxyacylglutathione hydrolase-like"/>
    <property type="match status" value="1"/>
</dbReference>
<keyword evidence="4" id="KW-1185">Reference proteome</keyword>
<dbReference type="SUPFAM" id="SSF56281">
    <property type="entry name" value="Metallo-hydrolase/oxidoreductase"/>
    <property type="match status" value="1"/>
</dbReference>
<name>A0A2D0N262_FLAN2</name>
<dbReference type="CDD" id="cd16276">
    <property type="entry name" value="metallo-hydrolase-like_MBL-fold"/>
    <property type="match status" value="1"/>
</dbReference>
<dbReference type="PANTHER" id="PTHR42951:SF22">
    <property type="entry name" value="METALLO BETA-LACTAMASE SUPERFAMILY LIPOPROTEIN"/>
    <property type="match status" value="1"/>
</dbReference>
<sequence length="278" mass="31798">MKLTITFALSILLVLPVLLPAQDIATIQAQEDLYFVGDRTYSCFYVTDAGVIVIDPLDSVRATATLAAIRKVTDQPVKYVFYSHNHWDHISGGRVFAEDGPQFISHREAKEHITPHPDVVTPDSTWSGDRTTFRLGGKELELYYYGRNHGNGMTVFRFPAYRAIFVIDLVVPDRVLYAYLPDASPRNWVEDLEEIQQLDFDTVYMAHLRAIGDRKDIDLMQAYFADLYAAVEEALANGTPFFEIPTTVKLPQYEHLKNYEAWLPMNVWRILMEKSIGK</sequence>
<proteinExistence type="predicted"/>
<dbReference type="InterPro" id="IPR050855">
    <property type="entry name" value="NDM-1-like"/>
</dbReference>
<feature type="signal peptide" evidence="1">
    <location>
        <begin position="1"/>
        <end position="21"/>
    </location>
</feature>
<accession>A0A2D0N262</accession>
<protein>
    <recommendedName>
        <fullName evidence="2">Metallo-beta-lactamase domain-containing protein</fullName>
    </recommendedName>
</protein>
<dbReference type="RefSeq" id="WP_099154023.1">
    <property type="nucleotide sequence ID" value="NZ_PDUD01000039.1"/>
</dbReference>
<dbReference type="PANTHER" id="PTHR42951">
    <property type="entry name" value="METALLO-BETA-LACTAMASE DOMAIN-CONTAINING"/>
    <property type="match status" value="1"/>
</dbReference>
<evidence type="ECO:0000256" key="1">
    <source>
        <dbReference type="SAM" id="SignalP"/>
    </source>
</evidence>
<dbReference type="Proteomes" id="UP000223913">
    <property type="component" value="Unassembled WGS sequence"/>
</dbReference>
<evidence type="ECO:0000259" key="2">
    <source>
        <dbReference type="SMART" id="SM00849"/>
    </source>
</evidence>
<dbReference type="OrthoDB" id="9769598at2"/>
<gene>
    <name evidence="3" type="ORF">CRP01_31350</name>
</gene>
<dbReference type="EMBL" id="PDUD01000039">
    <property type="protein sequence ID" value="PHN02478.1"/>
    <property type="molecule type" value="Genomic_DNA"/>
</dbReference>
<feature type="chain" id="PRO_5012655039" description="Metallo-beta-lactamase domain-containing protein" evidence="1">
    <location>
        <begin position="22"/>
        <end position="278"/>
    </location>
</feature>
<feature type="domain" description="Metallo-beta-lactamase" evidence="2">
    <location>
        <begin position="40"/>
        <end position="207"/>
    </location>
</feature>
<dbReference type="InterPro" id="IPR036866">
    <property type="entry name" value="RibonucZ/Hydroxyglut_hydro"/>
</dbReference>
<dbReference type="InterPro" id="IPR001279">
    <property type="entry name" value="Metallo-B-lactamas"/>
</dbReference>
<dbReference type="AlphaFoldDB" id="A0A2D0N262"/>
<dbReference type="Pfam" id="PF00753">
    <property type="entry name" value="Lactamase_B"/>
    <property type="match status" value="1"/>
</dbReference>
<evidence type="ECO:0000313" key="4">
    <source>
        <dbReference type="Proteomes" id="UP000223913"/>
    </source>
</evidence>
<reference evidence="3 4" key="1">
    <citation type="submission" date="2017-10" db="EMBL/GenBank/DDBJ databases">
        <title>The draft genome sequence of Lewinella nigricans NBRC 102662.</title>
        <authorList>
            <person name="Wang K."/>
        </authorList>
    </citation>
    <scope>NUCLEOTIDE SEQUENCE [LARGE SCALE GENOMIC DNA]</scope>
    <source>
        <strain evidence="3 4">NBRC 102662</strain>
    </source>
</reference>